<keyword evidence="7" id="KW-0812">Transmembrane</keyword>
<dbReference type="SMART" id="SM00487">
    <property type="entry name" value="DEXDc"/>
    <property type="match status" value="1"/>
</dbReference>
<dbReference type="GO" id="GO:0005634">
    <property type="term" value="C:nucleus"/>
    <property type="evidence" value="ECO:0007669"/>
    <property type="project" value="UniProtKB-SubCell"/>
</dbReference>
<keyword evidence="7" id="KW-0472">Membrane</keyword>
<dbReference type="OrthoDB" id="423559at2759"/>
<dbReference type="GO" id="GO:0006281">
    <property type="term" value="P:DNA repair"/>
    <property type="evidence" value="ECO:0007669"/>
    <property type="project" value="TreeGrafter"/>
</dbReference>
<organism evidence="10 11">
    <name type="scientific">Orchesella cincta</name>
    <name type="common">Springtail</name>
    <name type="synonym">Podura cincta</name>
    <dbReference type="NCBI Taxonomy" id="48709"/>
    <lineage>
        <taxon>Eukaryota</taxon>
        <taxon>Metazoa</taxon>
        <taxon>Ecdysozoa</taxon>
        <taxon>Arthropoda</taxon>
        <taxon>Hexapoda</taxon>
        <taxon>Collembola</taxon>
        <taxon>Entomobryomorpha</taxon>
        <taxon>Entomobryoidea</taxon>
        <taxon>Orchesellidae</taxon>
        <taxon>Orchesellinae</taxon>
        <taxon>Orchesella</taxon>
    </lineage>
</organism>
<dbReference type="InterPro" id="IPR038718">
    <property type="entry name" value="SNF2-like_sf"/>
</dbReference>
<keyword evidence="3" id="KW-0378">Hydrolase</keyword>
<dbReference type="EMBL" id="LJIJ01000546">
    <property type="protein sequence ID" value="ODM96360.1"/>
    <property type="molecule type" value="Genomic_DNA"/>
</dbReference>
<evidence type="ECO:0000256" key="6">
    <source>
        <dbReference type="SAM" id="MobiDB-lite"/>
    </source>
</evidence>
<feature type="domain" description="Helicase C-terminal" evidence="9">
    <location>
        <begin position="376"/>
        <end position="540"/>
    </location>
</feature>
<proteinExistence type="predicted"/>
<feature type="region of interest" description="Disordered" evidence="6">
    <location>
        <begin position="286"/>
        <end position="307"/>
    </location>
</feature>
<dbReference type="InterPro" id="IPR014001">
    <property type="entry name" value="Helicase_ATP-bd"/>
</dbReference>
<dbReference type="PROSITE" id="PS51194">
    <property type="entry name" value="HELICASE_CTER"/>
    <property type="match status" value="1"/>
</dbReference>
<keyword evidence="2" id="KW-0547">Nucleotide-binding</keyword>
<comment type="caution">
    <text evidence="10">The sequence shown here is derived from an EMBL/GenBank/DDBJ whole genome shotgun (WGS) entry which is preliminary data.</text>
</comment>
<dbReference type="Proteomes" id="UP000094527">
    <property type="component" value="Unassembled WGS sequence"/>
</dbReference>
<feature type="domain" description="Helicase ATP-binding" evidence="8">
    <location>
        <begin position="1"/>
        <end position="191"/>
    </location>
</feature>
<dbReference type="OMA" id="CEFCSES"/>
<evidence type="ECO:0000256" key="2">
    <source>
        <dbReference type="ARBA" id="ARBA00022741"/>
    </source>
</evidence>
<keyword evidence="7" id="KW-1133">Transmembrane helix</keyword>
<dbReference type="PANTHER" id="PTHR45626">
    <property type="entry name" value="TRANSCRIPTION TERMINATION FACTOR 2-RELATED"/>
    <property type="match status" value="1"/>
</dbReference>
<dbReference type="GO" id="GO:0008094">
    <property type="term" value="F:ATP-dependent activity, acting on DNA"/>
    <property type="evidence" value="ECO:0007669"/>
    <property type="project" value="TreeGrafter"/>
</dbReference>
<comment type="subcellular location">
    <subcellularLocation>
        <location evidence="1">Nucleus</location>
    </subcellularLocation>
</comment>
<dbReference type="InterPro" id="IPR001650">
    <property type="entry name" value="Helicase_C-like"/>
</dbReference>
<keyword evidence="5" id="KW-0175">Coiled coil</keyword>
<evidence type="ECO:0000256" key="5">
    <source>
        <dbReference type="SAM" id="Coils"/>
    </source>
</evidence>
<keyword evidence="4" id="KW-0067">ATP-binding</keyword>
<dbReference type="GO" id="GO:0005524">
    <property type="term" value="F:ATP binding"/>
    <property type="evidence" value="ECO:0007669"/>
    <property type="project" value="UniProtKB-KW"/>
</dbReference>
<evidence type="ECO:0000256" key="3">
    <source>
        <dbReference type="ARBA" id="ARBA00022801"/>
    </source>
</evidence>
<dbReference type="Pfam" id="PF00176">
    <property type="entry name" value="SNF2-rel_dom"/>
    <property type="match status" value="1"/>
</dbReference>
<evidence type="ECO:0000256" key="1">
    <source>
        <dbReference type="ARBA" id="ARBA00004123"/>
    </source>
</evidence>
<dbReference type="CDD" id="cd18793">
    <property type="entry name" value="SF2_C_SNF"/>
    <property type="match status" value="1"/>
</dbReference>
<dbReference type="Gene3D" id="3.40.50.10810">
    <property type="entry name" value="Tandem AAA-ATPase domain"/>
    <property type="match status" value="1"/>
</dbReference>
<evidence type="ECO:0000313" key="10">
    <source>
        <dbReference type="EMBL" id="ODM96360.1"/>
    </source>
</evidence>
<dbReference type="InterPro" id="IPR050628">
    <property type="entry name" value="SNF2_RAD54_helicase_TF"/>
</dbReference>
<protein>
    <submittedName>
        <fullName evidence="10">Transcription termination factor 2</fullName>
    </submittedName>
</protein>
<keyword evidence="11" id="KW-1185">Reference proteome</keyword>
<sequence length="551" mass="63299">MPSKINLFIAMLVGLGKTIMMIGLIMKSKMDGKRQLEANDENKPWIKPEEIRQLVPSRSTLVVCPVGCLLQWQDEIKSKGHGLRVLVHHGSNRTLSAPTLAQYDVVLTTYETVTSDIPKENHFRRHVKKAVARVFWHRIVLDEAHNIRNAKTGRAIALCQLAARHRWAVTGTPVHNEPGDLFSIVKFLRMVPFDEPKVWDYWIGLKSVKKSKEAQDRLHTIGKALILRRTKEEVKAMGGNVGTIPPKVVETIEIDLTEAEQRVYDHLMQFAQAMFKNFEVNKEQKDREKQAAALAQTGARRKEPKQNVPDDIKFSHLFALICRLRQCAVLPYLIHTMLEEEDVDEDDSFDEYKDEHLVSKRNPIFDREFESTKIKRILDDLEELREQAEAENKPMDKVVIVSSWTSLLDIIHSHLRSRKFSCVFITGREKTDERKDAMTRFNNHPQRPQIVLLSLAAGGVGINLIGGNYVFFVEPHWNPQMEVQAQDRVHRFGQTKNVFIRRYISKGTIEGRVMQLQAMKLDLADGVLKNTKKTNNKGLSIHQMRLLFSAD</sequence>
<evidence type="ECO:0000259" key="8">
    <source>
        <dbReference type="PROSITE" id="PS51192"/>
    </source>
</evidence>
<name>A0A1D2MTD5_ORCCI</name>
<dbReference type="InterPro" id="IPR002464">
    <property type="entry name" value="DNA/RNA_helicase_DEAH_CS"/>
</dbReference>
<dbReference type="GO" id="GO:0016787">
    <property type="term" value="F:hydrolase activity"/>
    <property type="evidence" value="ECO:0007669"/>
    <property type="project" value="UniProtKB-KW"/>
</dbReference>
<dbReference type="SUPFAM" id="SSF52540">
    <property type="entry name" value="P-loop containing nucleoside triphosphate hydrolases"/>
    <property type="match status" value="2"/>
</dbReference>
<feature type="transmembrane region" description="Helical" evidence="7">
    <location>
        <begin position="450"/>
        <end position="472"/>
    </location>
</feature>
<gene>
    <name evidence="10" type="ORF">Ocin01_10308</name>
</gene>
<evidence type="ECO:0000259" key="9">
    <source>
        <dbReference type="PROSITE" id="PS51194"/>
    </source>
</evidence>
<dbReference type="InterPro" id="IPR027417">
    <property type="entry name" value="P-loop_NTPase"/>
</dbReference>
<feature type="transmembrane region" description="Helical" evidence="7">
    <location>
        <begin position="6"/>
        <end position="26"/>
    </location>
</feature>
<reference evidence="10 11" key="1">
    <citation type="journal article" date="2016" name="Genome Biol. Evol.">
        <title>Gene Family Evolution Reflects Adaptation to Soil Environmental Stressors in the Genome of the Collembolan Orchesella cincta.</title>
        <authorList>
            <person name="Faddeeva-Vakhrusheva A."/>
            <person name="Derks M.F."/>
            <person name="Anvar S.Y."/>
            <person name="Agamennone V."/>
            <person name="Suring W."/>
            <person name="Smit S."/>
            <person name="van Straalen N.M."/>
            <person name="Roelofs D."/>
        </authorList>
    </citation>
    <scope>NUCLEOTIDE SEQUENCE [LARGE SCALE GENOMIC DNA]</scope>
    <source>
        <tissue evidence="10">Mixed pool</tissue>
    </source>
</reference>
<dbReference type="SMART" id="SM00490">
    <property type="entry name" value="HELICc"/>
    <property type="match status" value="1"/>
</dbReference>
<accession>A0A1D2MTD5</accession>
<dbReference type="STRING" id="48709.A0A1D2MTD5"/>
<dbReference type="CDD" id="cd18008">
    <property type="entry name" value="DEXDc_SHPRH-like"/>
    <property type="match status" value="1"/>
</dbReference>
<dbReference type="Pfam" id="PF00271">
    <property type="entry name" value="Helicase_C"/>
    <property type="match status" value="1"/>
</dbReference>
<evidence type="ECO:0000313" key="11">
    <source>
        <dbReference type="Proteomes" id="UP000094527"/>
    </source>
</evidence>
<feature type="coiled-coil region" evidence="5">
    <location>
        <begin position="367"/>
        <end position="398"/>
    </location>
</feature>
<dbReference type="InterPro" id="IPR049730">
    <property type="entry name" value="SNF2/RAD54-like_C"/>
</dbReference>
<evidence type="ECO:0000256" key="4">
    <source>
        <dbReference type="ARBA" id="ARBA00022840"/>
    </source>
</evidence>
<dbReference type="PANTHER" id="PTHR45626:SF50">
    <property type="entry name" value="TRANSCRIPTION TERMINATION FACTOR 2"/>
    <property type="match status" value="1"/>
</dbReference>
<evidence type="ECO:0000256" key="7">
    <source>
        <dbReference type="SAM" id="Phobius"/>
    </source>
</evidence>
<dbReference type="PROSITE" id="PS00690">
    <property type="entry name" value="DEAH_ATP_HELICASE"/>
    <property type="match status" value="1"/>
</dbReference>
<dbReference type="Gene3D" id="3.40.50.300">
    <property type="entry name" value="P-loop containing nucleotide triphosphate hydrolases"/>
    <property type="match status" value="1"/>
</dbReference>
<dbReference type="InterPro" id="IPR000330">
    <property type="entry name" value="SNF2_N"/>
</dbReference>
<dbReference type="PROSITE" id="PS51192">
    <property type="entry name" value="HELICASE_ATP_BIND_1"/>
    <property type="match status" value="1"/>
</dbReference>
<dbReference type="AlphaFoldDB" id="A0A1D2MTD5"/>